<sequence length="100" mass="11261">MLLILYTYSFCLIGTALYSPCARITEEYEEPKFVKTEKCSSAFADFDTSFADIQNMLEACKSDKFSSIHAHSLSVEDIANVKKIFKQCLDIDLANVILFG</sequence>
<protein>
    <submittedName>
        <fullName evidence="2">Uncharacterized protein</fullName>
    </submittedName>
</protein>
<dbReference type="InParanoid" id="A0A2P5E6I2"/>
<dbReference type="AlphaFoldDB" id="A0A2P5E6I2"/>
<evidence type="ECO:0000256" key="1">
    <source>
        <dbReference type="SAM" id="SignalP"/>
    </source>
</evidence>
<dbReference type="OrthoDB" id="10477749at2759"/>
<accession>A0A2P5E6I2</accession>
<keyword evidence="1" id="KW-0732">Signal</keyword>
<dbReference type="Proteomes" id="UP000237000">
    <property type="component" value="Unassembled WGS sequence"/>
</dbReference>
<evidence type="ECO:0000313" key="3">
    <source>
        <dbReference type="Proteomes" id="UP000237000"/>
    </source>
</evidence>
<comment type="caution">
    <text evidence="2">The sequence shown here is derived from an EMBL/GenBank/DDBJ whole genome shotgun (WGS) entry which is preliminary data.</text>
</comment>
<keyword evidence="3" id="KW-1185">Reference proteome</keyword>
<reference evidence="3" key="1">
    <citation type="submission" date="2016-06" db="EMBL/GenBank/DDBJ databases">
        <title>Parallel loss of symbiosis genes in relatives of nitrogen-fixing non-legume Parasponia.</title>
        <authorList>
            <person name="Van Velzen R."/>
            <person name="Holmer R."/>
            <person name="Bu F."/>
            <person name="Rutten L."/>
            <person name="Van Zeijl A."/>
            <person name="Liu W."/>
            <person name="Santuari L."/>
            <person name="Cao Q."/>
            <person name="Sharma T."/>
            <person name="Shen D."/>
            <person name="Roswanjaya Y."/>
            <person name="Wardhani T."/>
            <person name="Kalhor M.S."/>
            <person name="Jansen J."/>
            <person name="Van den Hoogen J."/>
            <person name="Gungor B."/>
            <person name="Hartog M."/>
            <person name="Hontelez J."/>
            <person name="Verver J."/>
            <person name="Yang W.-C."/>
            <person name="Schijlen E."/>
            <person name="Repin R."/>
            <person name="Schilthuizen M."/>
            <person name="Schranz E."/>
            <person name="Heidstra R."/>
            <person name="Miyata K."/>
            <person name="Fedorova E."/>
            <person name="Kohlen W."/>
            <person name="Bisseling T."/>
            <person name="Smit S."/>
            <person name="Geurts R."/>
        </authorList>
    </citation>
    <scope>NUCLEOTIDE SEQUENCE [LARGE SCALE GENOMIC DNA]</scope>
    <source>
        <strain evidence="3">cv. RG33-2</strain>
    </source>
</reference>
<evidence type="ECO:0000313" key="2">
    <source>
        <dbReference type="EMBL" id="PON81125.1"/>
    </source>
</evidence>
<feature type="chain" id="PRO_5015144747" evidence="1">
    <location>
        <begin position="19"/>
        <end position="100"/>
    </location>
</feature>
<dbReference type="EMBL" id="JXTC01000224">
    <property type="protein sequence ID" value="PON81125.1"/>
    <property type="molecule type" value="Genomic_DNA"/>
</dbReference>
<name>A0A2P5E6I2_TREOI</name>
<proteinExistence type="predicted"/>
<gene>
    <name evidence="2" type="ORF">TorRG33x02_230840</name>
</gene>
<organism evidence="2 3">
    <name type="scientific">Trema orientale</name>
    <name type="common">Charcoal tree</name>
    <name type="synonym">Celtis orientalis</name>
    <dbReference type="NCBI Taxonomy" id="63057"/>
    <lineage>
        <taxon>Eukaryota</taxon>
        <taxon>Viridiplantae</taxon>
        <taxon>Streptophyta</taxon>
        <taxon>Embryophyta</taxon>
        <taxon>Tracheophyta</taxon>
        <taxon>Spermatophyta</taxon>
        <taxon>Magnoliopsida</taxon>
        <taxon>eudicotyledons</taxon>
        <taxon>Gunneridae</taxon>
        <taxon>Pentapetalae</taxon>
        <taxon>rosids</taxon>
        <taxon>fabids</taxon>
        <taxon>Rosales</taxon>
        <taxon>Cannabaceae</taxon>
        <taxon>Trema</taxon>
    </lineage>
</organism>
<feature type="signal peptide" evidence="1">
    <location>
        <begin position="1"/>
        <end position="18"/>
    </location>
</feature>